<comment type="caution">
    <text evidence="4">The sequence shown here is derived from an EMBL/GenBank/DDBJ whole genome shotgun (WGS) entry which is preliminary data.</text>
</comment>
<dbReference type="InterPro" id="IPR013783">
    <property type="entry name" value="Ig-like_fold"/>
</dbReference>
<dbReference type="STRING" id="56216.A0A1A6FV64"/>
<dbReference type="AlphaFoldDB" id="A0A1A6FV64"/>
<dbReference type="PANTHER" id="PTHR13817:SF55">
    <property type="entry name" value="PROTEIN SIDEKICK-1"/>
    <property type="match status" value="1"/>
</dbReference>
<dbReference type="FunFam" id="2.60.40.10:FF:000360">
    <property type="entry name" value="Sidekick cell adhesion molecule 2"/>
    <property type="match status" value="1"/>
</dbReference>
<dbReference type="PANTHER" id="PTHR13817">
    <property type="entry name" value="TITIN"/>
    <property type="match status" value="1"/>
</dbReference>
<protein>
    <recommendedName>
        <fullName evidence="3">Fibronectin type-III domain-containing protein</fullName>
    </recommendedName>
</protein>
<dbReference type="GO" id="GO:0007156">
    <property type="term" value="P:homophilic cell adhesion via plasma membrane adhesion molecules"/>
    <property type="evidence" value="ECO:0007669"/>
    <property type="project" value="TreeGrafter"/>
</dbReference>
<organism evidence="4 5">
    <name type="scientific">Neotoma lepida</name>
    <name type="common">Desert woodrat</name>
    <dbReference type="NCBI Taxonomy" id="56216"/>
    <lineage>
        <taxon>Eukaryota</taxon>
        <taxon>Metazoa</taxon>
        <taxon>Chordata</taxon>
        <taxon>Craniata</taxon>
        <taxon>Vertebrata</taxon>
        <taxon>Euteleostomi</taxon>
        <taxon>Mammalia</taxon>
        <taxon>Eutheria</taxon>
        <taxon>Euarchontoglires</taxon>
        <taxon>Glires</taxon>
        <taxon>Rodentia</taxon>
        <taxon>Myomorpha</taxon>
        <taxon>Muroidea</taxon>
        <taxon>Cricetidae</taxon>
        <taxon>Neotominae</taxon>
        <taxon>Neotoma</taxon>
    </lineage>
</organism>
<proteinExistence type="predicted"/>
<feature type="domain" description="Fibronectin type-III" evidence="3">
    <location>
        <begin position="391"/>
        <end position="524"/>
    </location>
</feature>
<keyword evidence="1" id="KW-0677">Repeat</keyword>
<dbReference type="OrthoDB" id="8923679at2759"/>
<feature type="domain" description="Fibronectin type-III" evidence="3">
    <location>
        <begin position="91"/>
        <end position="189"/>
    </location>
</feature>
<gene>
    <name evidence="4" type="ORF">A6R68_11026</name>
</gene>
<keyword evidence="2" id="KW-0732">Signal</keyword>
<evidence type="ECO:0000256" key="1">
    <source>
        <dbReference type="ARBA" id="ARBA00022737"/>
    </source>
</evidence>
<evidence type="ECO:0000313" key="4">
    <source>
        <dbReference type="EMBL" id="OBS57848.1"/>
    </source>
</evidence>
<dbReference type="SUPFAM" id="SSF49265">
    <property type="entry name" value="Fibronectin type III"/>
    <property type="match status" value="3"/>
</dbReference>
<evidence type="ECO:0000256" key="2">
    <source>
        <dbReference type="SAM" id="SignalP"/>
    </source>
</evidence>
<evidence type="ECO:0000259" key="3">
    <source>
        <dbReference type="PROSITE" id="PS50853"/>
    </source>
</evidence>
<dbReference type="InterPro" id="IPR003961">
    <property type="entry name" value="FN3_dom"/>
</dbReference>
<reference evidence="4 5" key="1">
    <citation type="submission" date="2016-06" db="EMBL/GenBank/DDBJ databases">
        <title>The Draft Genome Sequence and Annotation of the Desert Woodrat Neotoma lepida.</title>
        <authorList>
            <person name="Campbell M."/>
            <person name="Oakeson K.F."/>
            <person name="Yandell M."/>
            <person name="Halpert J.R."/>
            <person name="Dearing D."/>
        </authorList>
    </citation>
    <scope>NUCLEOTIDE SEQUENCE [LARGE SCALE GENOMIC DNA]</scope>
    <source>
        <strain evidence="4">417</strain>
        <tissue evidence="4">Liver</tissue>
    </source>
</reference>
<feature type="chain" id="PRO_5008345077" description="Fibronectin type-III domain-containing protein" evidence="2">
    <location>
        <begin position="20"/>
        <end position="539"/>
    </location>
</feature>
<name>A0A1A6FV64_NEOLE</name>
<dbReference type="SMART" id="SM00060">
    <property type="entry name" value="FN3"/>
    <property type="match status" value="5"/>
</dbReference>
<dbReference type="GO" id="GO:0007416">
    <property type="term" value="P:synapse assembly"/>
    <property type="evidence" value="ECO:0007669"/>
    <property type="project" value="TreeGrafter"/>
</dbReference>
<dbReference type="CDD" id="cd00063">
    <property type="entry name" value="FN3"/>
    <property type="match status" value="5"/>
</dbReference>
<feature type="domain" description="Fibronectin type-III" evidence="3">
    <location>
        <begin position="1"/>
        <end position="86"/>
    </location>
</feature>
<dbReference type="PROSITE" id="PS50853">
    <property type="entry name" value="FN3"/>
    <property type="match status" value="5"/>
</dbReference>
<dbReference type="Gene3D" id="2.60.40.10">
    <property type="entry name" value="Immunoglobulins"/>
    <property type="match status" value="5"/>
</dbReference>
<dbReference type="PRINTS" id="PR00014">
    <property type="entry name" value="FNTYPEIII"/>
</dbReference>
<feature type="domain" description="Fibronectin type-III" evidence="3">
    <location>
        <begin position="191"/>
        <end position="288"/>
    </location>
</feature>
<evidence type="ECO:0000313" key="5">
    <source>
        <dbReference type="Proteomes" id="UP000092124"/>
    </source>
</evidence>
<dbReference type="Proteomes" id="UP000092124">
    <property type="component" value="Unassembled WGS sequence"/>
</dbReference>
<feature type="signal peptide" evidence="2">
    <location>
        <begin position="1"/>
        <end position="19"/>
    </location>
</feature>
<dbReference type="FunFam" id="2.60.40.10:FF:000261">
    <property type="entry name" value="Sidekick cell adhesion molecule 2"/>
    <property type="match status" value="1"/>
</dbReference>
<keyword evidence="5" id="KW-1185">Reference proteome</keyword>
<feature type="domain" description="Fibronectin type-III" evidence="3">
    <location>
        <begin position="292"/>
        <end position="386"/>
    </location>
</feature>
<sequence length="539" mass="60440">MHMSKWALLLSQLVPNADETWWQVGAIGDEEEWVTLYEEENEPDAQTLEIPNLTPYTHYRFRMRQVNIVGPSPFSQSSRVIQTLQAPPDVAPTSITVRTASETSLRLRWVPLPDSQYNGNPESVGYRVKYWRSDQPSSALAQVVSDRLERELTIEELEEWTEYELRMQAFNAIGAGPWSELVRGRTRESAAPENVSAEAVSSTQILLTWASVPEQDQNGLILGYKILYRAKDLDPEPRSHVVRGNHTQSALLAGLRKFVVYELQVLAFTRIGNGVPSLPLILERTKDDTPGPPVRLVFPEVRLTAVRIVWQPPEEPNGVILGYQIAYRLASGSPHTFTTVEVGATVRQFTATELAPESAYIFRLSAKTRQGWGEPLEATVITTEKRERPAPPRELLVPQAEVTARSLRLQWVPGSDGASPIRYFTVQVRELPGGEWQTYSSSISHEATACADWHTLDGVNLAPEFAEQWPPATYHLLHTALCVEQGSQHKLRPFTSYKLRLKATNDIGDSDFSAETEAVTTLQDGKQKSAQRNHSPLLC</sequence>
<dbReference type="GO" id="GO:0045202">
    <property type="term" value="C:synapse"/>
    <property type="evidence" value="ECO:0007669"/>
    <property type="project" value="TreeGrafter"/>
</dbReference>
<dbReference type="InterPro" id="IPR050964">
    <property type="entry name" value="Striated_Muscle_Regulatory"/>
</dbReference>
<dbReference type="FunFam" id="2.60.40.10:FF:000202">
    <property type="entry name" value="Sidekick cell adhesion molecule 1"/>
    <property type="match status" value="1"/>
</dbReference>
<dbReference type="EMBL" id="LZPO01116996">
    <property type="protein sequence ID" value="OBS57848.1"/>
    <property type="molecule type" value="Genomic_DNA"/>
</dbReference>
<dbReference type="Pfam" id="PF00041">
    <property type="entry name" value="fn3"/>
    <property type="match status" value="4"/>
</dbReference>
<accession>A0A1A6FV64</accession>
<dbReference type="InterPro" id="IPR036116">
    <property type="entry name" value="FN3_sf"/>
</dbReference>